<dbReference type="PANTHER" id="PTHR11740:SF0">
    <property type="entry name" value="CASEIN KINASE II SUBUNIT BETA"/>
    <property type="match status" value="1"/>
</dbReference>
<dbReference type="AlphaFoldDB" id="A0A3S3MV68"/>
<dbReference type="STRING" id="337451.A0A3S3MV68"/>
<dbReference type="SUPFAM" id="SSF57798">
    <property type="entry name" value="Casein kinase II beta subunit"/>
    <property type="match status" value="1"/>
</dbReference>
<dbReference type="Gene3D" id="1.10.1820.10">
    <property type="entry name" value="protein kinase ck2 holoenzyme, chain C, domain 1"/>
    <property type="match status" value="1"/>
</dbReference>
<dbReference type="Pfam" id="PF01214">
    <property type="entry name" value="CK_II_beta"/>
    <property type="match status" value="1"/>
</dbReference>
<dbReference type="SMART" id="SM01085">
    <property type="entry name" value="CK_II_beta"/>
    <property type="match status" value="1"/>
</dbReference>
<dbReference type="InterPro" id="IPR016149">
    <property type="entry name" value="Casein_kin_II_reg-sub_N"/>
</dbReference>
<evidence type="ECO:0000256" key="2">
    <source>
        <dbReference type="ARBA" id="ARBA00006941"/>
    </source>
</evidence>
<dbReference type="GO" id="GO:0019887">
    <property type="term" value="F:protein kinase regulator activity"/>
    <property type="evidence" value="ECO:0007669"/>
    <property type="project" value="InterPro"/>
</dbReference>
<evidence type="ECO:0000256" key="5">
    <source>
        <dbReference type="RuleBase" id="RU361268"/>
    </source>
</evidence>
<keyword evidence="8" id="KW-1185">Reference proteome</keyword>
<dbReference type="FunFam" id="2.20.25.20:FF:000003">
    <property type="entry name" value="Casein kinase II subunit beta"/>
    <property type="match status" value="1"/>
</dbReference>
<comment type="subcellular location">
    <subcellularLocation>
        <location evidence="1">Cytoplasm</location>
        <location evidence="1">Cytosol</location>
    </subcellularLocation>
</comment>
<dbReference type="Gene3D" id="2.20.25.20">
    <property type="match status" value="1"/>
</dbReference>
<comment type="function">
    <text evidence="5">Plays a complex role in regulating the basal catalytic activity of the alpha subunit.</text>
</comment>
<protein>
    <recommendedName>
        <fullName evidence="5">Casein kinase II subunit beta</fullName>
        <shortName evidence="5">CK II beta</shortName>
    </recommendedName>
</protein>
<gene>
    <name evidence="7" type="ORF">CKAN_01567000</name>
</gene>
<keyword evidence="7" id="KW-0418">Kinase</keyword>
<dbReference type="InterPro" id="IPR000704">
    <property type="entry name" value="Casein_kinase_II_reg-sub"/>
</dbReference>
<feature type="region of interest" description="Disordered" evidence="6">
    <location>
        <begin position="25"/>
        <end position="95"/>
    </location>
</feature>
<reference evidence="7 8" key="1">
    <citation type="journal article" date="2019" name="Nat. Plants">
        <title>Stout camphor tree genome fills gaps in understanding of flowering plant genome evolution.</title>
        <authorList>
            <person name="Chaw S.M."/>
            <person name="Liu Y.C."/>
            <person name="Wu Y.W."/>
            <person name="Wang H.Y."/>
            <person name="Lin C.I."/>
            <person name="Wu C.S."/>
            <person name="Ke H.M."/>
            <person name="Chang L.Y."/>
            <person name="Hsu C.Y."/>
            <person name="Yang H.T."/>
            <person name="Sudianto E."/>
            <person name="Hsu M.H."/>
            <person name="Wu K.P."/>
            <person name="Wang L.N."/>
            <person name="Leebens-Mack J.H."/>
            <person name="Tsai I.J."/>
        </authorList>
    </citation>
    <scope>NUCLEOTIDE SEQUENCE [LARGE SCALE GENOMIC DNA]</scope>
    <source>
        <strain evidence="8">cv. Chaw 1501</strain>
        <tissue evidence="7">Young leaves</tissue>
    </source>
</reference>
<dbReference type="GO" id="GO:0005829">
    <property type="term" value="C:cytosol"/>
    <property type="evidence" value="ECO:0007669"/>
    <property type="project" value="UniProtKB-SubCell"/>
</dbReference>
<keyword evidence="3" id="KW-0963">Cytoplasm</keyword>
<name>A0A3S3MV68_9MAGN</name>
<comment type="subunit">
    <text evidence="5">Tetramer of two alpha and two beta subunits.</text>
</comment>
<dbReference type="EMBL" id="QPKB01000006">
    <property type="protein sequence ID" value="RWR86757.1"/>
    <property type="molecule type" value="Genomic_DNA"/>
</dbReference>
<dbReference type="GO" id="GO:0016301">
    <property type="term" value="F:kinase activity"/>
    <property type="evidence" value="ECO:0007669"/>
    <property type="project" value="UniProtKB-KW"/>
</dbReference>
<sequence length="286" mass="32445">MYRDRGVVGSKQEIGHIDRKRINEALDKHLEKSSTPISKGSNAKDKERLSVPSTSSGKLPPDHRDTCSISLSKNKCSDEESETDSEESDVSGSDGDDTSWISWFCNLRGNEFFCEVDDEYIQDDFNLCGLSSQVPYYDYALDLILDVESSHGDMFTEEQNELVESAAEMLYGLIHVRYILTSKGMAAMLDKYKNYDFGRCPRVYCCGQPCLPVGQSDIPRSSTVKIYCPKCEDIYYPRSKYQGNIDGAYFGTTFPHLFMMTYGQLKPQKASQSYVPRIFGFKLHKQ</sequence>
<evidence type="ECO:0000256" key="3">
    <source>
        <dbReference type="ARBA" id="ARBA00022490"/>
    </source>
</evidence>
<accession>A0A3S3MV68</accession>
<dbReference type="GO" id="GO:0005956">
    <property type="term" value="C:protein kinase CK2 complex"/>
    <property type="evidence" value="ECO:0007669"/>
    <property type="project" value="UniProtKB-UniRule"/>
</dbReference>
<feature type="region of interest" description="Disordered" evidence="6">
    <location>
        <begin position="1"/>
        <end position="20"/>
    </location>
</feature>
<dbReference type="PRINTS" id="PR00472">
    <property type="entry name" value="CASNKINASEII"/>
</dbReference>
<evidence type="ECO:0000313" key="7">
    <source>
        <dbReference type="EMBL" id="RWR86757.1"/>
    </source>
</evidence>
<dbReference type="PANTHER" id="PTHR11740">
    <property type="entry name" value="CASEIN KINASE II SUBUNIT BETA"/>
    <property type="match status" value="1"/>
</dbReference>
<comment type="similarity">
    <text evidence="2 5">Belongs to the casein kinase 2 subunit beta family.</text>
</comment>
<evidence type="ECO:0000313" key="8">
    <source>
        <dbReference type="Proteomes" id="UP000283530"/>
    </source>
</evidence>
<dbReference type="PROSITE" id="PS01101">
    <property type="entry name" value="CK2_BETA"/>
    <property type="match status" value="1"/>
</dbReference>
<keyword evidence="7" id="KW-0808">Transferase</keyword>
<organism evidence="7 8">
    <name type="scientific">Cinnamomum micranthum f. kanehirae</name>
    <dbReference type="NCBI Taxonomy" id="337451"/>
    <lineage>
        <taxon>Eukaryota</taxon>
        <taxon>Viridiplantae</taxon>
        <taxon>Streptophyta</taxon>
        <taxon>Embryophyta</taxon>
        <taxon>Tracheophyta</taxon>
        <taxon>Spermatophyta</taxon>
        <taxon>Magnoliopsida</taxon>
        <taxon>Magnoliidae</taxon>
        <taxon>Laurales</taxon>
        <taxon>Lauraceae</taxon>
        <taxon>Cinnamomum</taxon>
    </lineage>
</organism>
<dbReference type="Proteomes" id="UP000283530">
    <property type="component" value="Unassembled WGS sequence"/>
</dbReference>
<dbReference type="OrthoDB" id="3971593at2759"/>
<keyword evidence="4" id="KW-0597">Phosphoprotein</keyword>
<proteinExistence type="inferred from homology"/>
<comment type="caution">
    <text evidence="7">The sequence shown here is derived from an EMBL/GenBank/DDBJ whole genome shotgun (WGS) entry which is preliminary data.</text>
</comment>
<dbReference type="FunFam" id="1.10.1820.10:FF:000002">
    <property type="entry name" value="Casein kinase II subunit beta"/>
    <property type="match status" value="1"/>
</dbReference>
<evidence type="ECO:0000256" key="4">
    <source>
        <dbReference type="ARBA" id="ARBA00022553"/>
    </source>
</evidence>
<feature type="compositionally biased region" description="Acidic residues" evidence="6">
    <location>
        <begin position="79"/>
        <end position="95"/>
    </location>
</feature>
<dbReference type="InterPro" id="IPR035991">
    <property type="entry name" value="Casein_kinase_II_beta-like"/>
</dbReference>
<evidence type="ECO:0000256" key="1">
    <source>
        <dbReference type="ARBA" id="ARBA00004514"/>
    </source>
</evidence>
<evidence type="ECO:0000256" key="6">
    <source>
        <dbReference type="SAM" id="MobiDB-lite"/>
    </source>
</evidence>